<dbReference type="AlphaFoldDB" id="J9GPW1"/>
<evidence type="ECO:0000313" key="2">
    <source>
        <dbReference type="EMBL" id="EJX10302.1"/>
    </source>
</evidence>
<dbReference type="InterPro" id="IPR044038">
    <property type="entry name" value="dATP/dGTP_diPOhydrolase_N"/>
</dbReference>
<feature type="domain" description="dATP/dGTP diphosphohydrolase N-terminal" evidence="1">
    <location>
        <begin position="84"/>
        <end position="170"/>
    </location>
</feature>
<comment type="caution">
    <text evidence="2">The sequence shown here is derived from an EMBL/GenBank/DDBJ whole genome shotgun (WGS) entry which is preliminary data.</text>
</comment>
<dbReference type="Pfam" id="PF18909">
    <property type="entry name" value="dGTP_diPhyd_N"/>
    <property type="match status" value="1"/>
</dbReference>
<reference evidence="2" key="1">
    <citation type="journal article" date="2012" name="PLoS ONE">
        <title>Gene sets for utilization of primary and secondary nutrition supplies in the distal gut of endangered iberian lynx.</title>
        <authorList>
            <person name="Alcaide M."/>
            <person name="Messina E."/>
            <person name="Richter M."/>
            <person name="Bargiela R."/>
            <person name="Peplies J."/>
            <person name="Huws S.A."/>
            <person name="Newbold C.J."/>
            <person name="Golyshin P.N."/>
            <person name="Simon M.A."/>
            <person name="Lopez G."/>
            <person name="Yakimov M.M."/>
            <person name="Ferrer M."/>
        </authorList>
    </citation>
    <scope>NUCLEOTIDE SEQUENCE</scope>
</reference>
<name>J9GPW1_9ZZZZ</name>
<organism evidence="2">
    <name type="scientific">gut metagenome</name>
    <dbReference type="NCBI Taxonomy" id="749906"/>
    <lineage>
        <taxon>unclassified sequences</taxon>
        <taxon>metagenomes</taxon>
        <taxon>organismal metagenomes</taxon>
    </lineage>
</organism>
<proteinExistence type="predicted"/>
<gene>
    <name evidence="2" type="ORF">EVA_01525</name>
</gene>
<protein>
    <recommendedName>
        <fullName evidence="1">dATP/dGTP diphosphohydrolase N-terminal domain-containing protein</fullName>
    </recommendedName>
</protein>
<dbReference type="EMBL" id="AMCI01000212">
    <property type="protein sequence ID" value="EJX10302.1"/>
    <property type="molecule type" value="Genomic_DNA"/>
</dbReference>
<sequence>MERNIGEVFNYGSLRLRVEKTGGENVCEGCFFYDRNGCTGFNDNITGSCSKNDRTQKEDIVFVLDKPTDNKPSANDTSVKNDIIDNKVRMDLLPWRELEEIAKVYTAGAKKYGPNQWQNLPDGYQRYKGAMLRHLTELEKGNEFDEDTGCRHAAQIAWNAIAMLHFKLKENNNG</sequence>
<evidence type="ECO:0000259" key="1">
    <source>
        <dbReference type="Pfam" id="PF18909"/>
    </source>
</evidence>
<accession>J9GPW1</accession>